<dbReference type="InterPro" id="IPR000182">
    <property type="entry name" value="GNAT_dom"/>
</dbReference>
<dbReference type="PANTHER" id="PTHR43877">
    <property type="entry name" value="AMINOALKYLPHOSPHONATE N-ACETYLTRANSFERASE-RELATED-RELATED"/>
    <property type="match status" value="1"/>
</dbReference>
<sequence length="155" mass="16862">MTPPDSLLKMRKAVPADLPAIVAMLADDVLGAARERPDDTALYEAAFRRIEAQDGNQLLVAELPEGVVGCLQLIVIPGLGLQGAVRGQIEGVRVASSQRGQRIGEQMIAFAVDAARAAGCRLVQLTTDKRRTEAHRFYERLGFKATHEGMKLELR</sequence>
<dbReference type="InterPro" id="IPR016181">
    <property type="entry name" value="Acyl_CoA_acyltransferase"/>
</dbReference>
<dbReference type="InterPro" id="IPR050832">
    <property type="entry name" value="Bact_Acetyltransf"/>
</dbReference>
<gene>
    <name evidence="4" type="ORF">D3H34_16640</name>
</gene>
<organism evidence="4 5">
    <name type="scientific">Acidovorax cavernicola</name>
    <dbReference type="NCBI Taxonomy" id="1675792"/>
    <lineage>
        <taxon>Bacteria</taxon>
        <taxon>Pseudomonadati</taxon>
        <taxon>Pseudomonadota</taxon>
        <taxon>Betaproteobacteria</taxon>
        <taxon>Burkholderiales</taxon>
        <taxon>Comamonadaceae</taxon>
        <taxon>Acidovorax</taxon>
    </lineage>
</organism>
<evidence type="ECO:0000259" key="3">
    <source>
        <dbReference type="PROSITE" id="PS51186"/>
    </source>
</evidence>
<dbReference type="GO" id="GO:0016747">
    <property type="term" value="F:acyltransferase activity, transferring groups other than amino-acyl groups"/>
    <property type="evidence" value="ECO:0007669"/>
    <property type="project" value="InterPro"/>
</dbReference>
<keyword evidence="5" id="KW-1185">Reference proteome</keyword>
<proteinExistence type="predicted"/>
<keyword evidence="2" id="KW-0012">Acyltransferase</keyword>
<comment type="caution">
    <text evidence="4">The sequence shown here is derived from an EMBL/GenBank/DDBJ whole genome shotgun (WGS) entry which is preliminary data.</text>
</comment>
<dbReference type="EMBL" id="QXMN01000020">
    <property type="protein sequence ID" value="RIX78332.1"/>
    <property type="molecule type" value="Genomic_DNA"/>
</dbReference>
<dbReference type="Gene3D" id="3.40.630.30">
    <property type="match status" value="1"/>
</dbReference>
<dbReference type="RefSeq" id="WP_119554908.1">
    <property type="nucleotide sequence ID" value="NZ_QXMN01000020.1"/>
</dbReference>
<dbReference type="SUPFAM" id="SSF55729">
    <property type="entry name" value="Acyl-CoA N-acyltransferases (Nat)"/>
    <property type="match status" value="1"/>
</dbReference>
<feature type="domain" description="N-acetyltransferase" evidence="3">
    <location>
        <begin position="8"/>
        <end position="155"/>
    </location>
</feature>
<dbReference type="OrthoDB" id="9789603at2"/>
<accession>A0A9X8D3U3</accession>
<dbReference type="AlphaFoldDB" id="A0A9X8D3U3"/>
<evidence type="ECO:0000313" key="4">
    <source>
        <dbReference type="EMBL" id="RIX78332.1"/>
    </source>
</evidence>
<protein>
    <submittedName>
        <fullName evidence="4">GNAT family N-acetyltransferase</fullName>
    </submittedName>
</protein>
<name>A0A9X8D3U3_9BURK</name>
<reference evidence="4 5" key="1">
    <citation type="submission" date="2018-09" db="EMBL/GenBank/DDBJ databases">
        <title>Acidovorax cavernicola nov. sp. isolated from Gruta de las Maravillas (Aracena, Spain).</title>
        <authorList>
            <person name="Jurado V."/>
            <person name="Gutierrez-Patricio S."/>
            <person name="Gonzalez-Pimentel J.L."/>
            <person name="Miller A.Z."/>
            <person name="Laiz L."/>
            <person name="Saiz-Jimenez C."/>
        </authorList>
    </citation>
    <scope>NUCLEOTIDE SEQUENCE [LARGE SCALE GENOMIC DNA]</scope>
    <source>
        <strain evidence="4 5">1011MAR4D40.2</strain>
    </source>
</reference>
<dbReference type="PROSITE" id="PS51186">
    <property type="entry name" value="GNAT"/>
    <property type="match status" value="1"/>
</dbReference>
<evidence type="ECO:0000313" key="5">
    <source>
        <dbReference type="Proteomes" id="UP000265619"/>
    </source>
</evidence>
<dbReference type="Proteomes" id="UP000265619">
    <property type="component" value="Unassembled WGS sequence"/>
</dbReference>
<evidence type="ECO:0000256" key="1">
    <source>
        <dbReference type="ARBA" id="ARBA00022679"/>
    </source>
</evidence>
<keyword evidence="1" id="KW-0808">Transferase</keyword>
<evidence type="ECO:0000256" key="2">
    <source>
        <dbReference type="ARBA" id="ARBA00023315"/>
    </source>
</evidence>
<dbReference type="Pfam" id="PF00583">
    <property type="entry name" value="Acetyltransf_1"/>
    <property type="match status" value="1"/>
</dbReference>
<dbReference type="PANTHER" id="PTHR43877:SF2">
    <property type="entry name" value="AMINOALKYLPHOSPHONATE N-ACETYLTRANSFERASE-RELATED"/>
    <property type="match status" value="1"/>
</dbReference>